<dbReference type="InterPro" id="IPR052479">
    <property type="entry name" value="GPI-anchor_Adhesion_Reg"/>
</dbReference>
<proteinExistence type="predicted"/>
<dbReference type="Proteomes" id="UP001172155">
    <property type="component" value="Unassembled WGS sequence"/>
</dbReference>
<dbReference type="EMBL" id="JAUKUD010000001">
    <property type="protein sequence ID" value="KAK0754322.1"/>
    <property type="molecule type" value="Genomic_DNA"/>
</dbReference>
<accession>A0AA40KD05</accession>
<feature type="compositionally biased region" description="Low complexity" evidence="2">
    <location>
        <begin position="199"/>
        <end position="210"/>
    </location>
</feature>
<name>A0AA40KD05_9PEZI</name>
<evidence type="ECO:0000256" key="3">
    <source>
        <dbReference type="SAM" id="SignalP"/>
    </source>
</evidence>
<dbReference type="PANTHER" id="PTHR35185">
    <property type="entry name" value="SERINE/THREONINE-RICH PROTEIN ADG2-RELATED"/>
    <property type="match status" value="1"/>
</dbReference>
<evidence type="ECO:0000259" key="4">
    <source>
        <dbReference type="Pfam" id="PF10342"/>
    </source>
</evidence>
<protein>
    <submittedName>
        <fullName evidence="5">Ser-Thr-rich glycosyl-phosphatidyl-inositol-anchored membrane family-domain-containing protein</fullName>
    </submittedName>
</protein>
<feature type="domain" description="Yeast cell wall synthesis Kre9/Knh1-like N-terminal" evidence="4">
    <location>
        <begin position="22"/>
        <end position="113"/>
    </location>
</feature>
<evidence type="ECO:0000256" key="2">
    <source>
        <dbReference type="SAM" id="MobiDB-lite"/>
    </source>
</evidence>
<evidence type="ECO:0000313" key="6">
    <source>
        <dbReference type="Proteomes" id="UP001172155"/>
    </source>
</evidence>
<dbReference type="Pfam" id="PF10342">
    <property type="entry name" value="Kre9_KNH"/>
    <property type="match status" value="1"/>
</dbReference>
<feature type="region of interest" description="Disordered" evidence="2">
    <location>
        <begin position="149"/>
        <end position="171"/>
    </location>
</feature>
<evidence type="ECO:0000256" key="1">
    <source>
        <dbReference type="ARBA" id="ARBA00022729"/>
    </source>
</evidence>
<organism evidence="5 6">
    <name type="scientific">Schizothecium vesticola</name>
    <dbReference type="NCBI Taxonomy" id="314040"/>
    <lineage>
        <taxon>Eukaryota</taxon>
        <taxon>Fungi</taxon>
        <taxon>Dikarya</taxon>
        <taxon>Ascomycota</taxon>
        <taxon>Pezizomycotina</taxon>
        <taxon>Sordariomycetes</taxon>
        <taxon>Sordariomycetidae</taxon>
        <taxon>Sordariales</taxon>
        <taxon>Schizotheciaceae</taxon>
        <taxon>Schizothecium</taxon>
    </lineage>
</organism>
<reference evidence="5" key="1">
    <citation type="submission" date="2023-06" db="EMBL/GenBank/DDBJ databases">
        <title>Genome-scale phylogeny and comparative genomics of the fungal order Sordariales.</title>
        <authorList>
            <consortium name="Lawrence Berkeley National Laboratory"/>
            <person name="Hensen N."/>
            <person name="Bonometti L."/>
            <person name="Westerberg I."/>
            <person name="Brannstrom I.O."/>
            <person name="Guillou S."/>
            <person name="Cros-Aarteil S."/>
            <person name="Calhoun S."/>
            <person name="Haridas S."/>
            <person name="Kuo A."/>
            <person name="Mondo S."/>
            <person name="Pangilinan J."/>
            <person name="Riley R."/>
            <person name="LaButti K."/>
            <person name="Andreopoulos B."/>
            <person name="Lipzen A."/>
            <person name="Chen C."/>
            <person name="Yanf M."/>
            <person name="Daum C."/>
            <person name="Ng V."/>
            <person name="Clum A."/>
            <person name="Steindorff A."/>
            <person name="Ohm R."/>
            <person name="Martin F."/>
            <person name="Silar P."/>
            <person name="Natvig D."/>
            <person name="Lalanne C."/>
            <person name="Gautier V."/>
            <person name="Ament-velasquez S.L."/>
            <person name="Kruys A."/>
            <person name="Hutchinson M.I."/>
            <person name="Powell A.J."/>
            <person name="Barry K."/>
            <person name="Miller A.N."/>
            <person name="Grigoriev I.V."/>
            <person name="Debuchy R."/>
            <person name="Gladieux P."/>
            <person name="Thoren M.H."/>
            <person name="Johannesson H."/>
        </authorList>
    </citation>
    <scope>NUCLEOTIDE SEQUENCE</scope>
    <source>
        <strain evidence="5">SMH3187-1</strain>
    </source>
</reference>
<feature type="chain" id="PRO_5041364320" evidence="3">
    <location>
        <begin position="18"/>
        <end position="242"/>
    </location>
</feature>
<keyword evidence="1 3" id="KW-0732">Signal</keyword>
<feature type="region of interest" description="Disordered" evidence="2">
    <location>
        <begin position="195"/>
        <end position="224"/>
    </location>
</feature>
<sequence>MVSMFPLVALVAPLVAAIDFSSPAANSTVTKGKDFTLSWNTVDTDPTKFSIYLVNFVNWPPFYTPLAYNVDTAAGQTKVKVPCAVDNSYGYQFNAINGTNVYVIYAQTDKFSVTGASCVDSTPPLEPPTCADEPAVVVTATVTVTVSKPTSFHPSGRTTTTSHSTTTTAVPTVSPGKCPYTIGWGTAGYANPVTLTRTPHAPGPTEAPAGGPKGDEEGEGETRTVYSTVFRDLSEVQDCRAW</sequence>
<gene>
    <name evidence="5" type="ORF">B0T18DRAFT_424726</name>
</gene>
<feature type="compositionally biased region" description="Low complexity" evidence="2">
    <location>
        <begin position="158"/>
        <end position="168"/>
    </location>
</feature>
<dbReference type="AlphaFoldDB" id="A0AA40KD05"/>
<feature type="signal peptide" evidence="3">
    <location>
        <begin position="1"/>
        <end position="17"/>
    </location>
</feature>
<dbReference type="InterPro" id="IPR018466">
    <property type="entry name" value="Kre9/Knh1-like_N"/>
</dbReference>
<dbReference type="PANTHER" id="PTHR35185:SF2">
    <property type="entry name" value="EXTRACELLULAR PROLINE-SERINE RICH PROTEIN (AFU_ORTHOLOGUE AFUA_8G07090)"/>
    <property type="match status" value="1"/>
</dbReference>
<evidence type="ECO:0000313" key="5">
    <source>
        <dbReference type="EMBL" id="KAK0754322.1"/>
    </source>
</evidence>
<keyword evidence="6" id="KW-1185">Reference proteome</keyword>
<comment type="caution">
    <text evidence="5">The sequence shown here is derived from an EMBL/GenBank/DDBJ whole genome shotgun (WGS) entry which is preliminary data.</text>
</comment>